<feature type="transmembrane region" description="Helical" evidence="1">
    <location>
        <begin position="41"/>
        <end position="65"/>
    </location>
</feature>
<accession>A0A369KZ53</accession>
<feature type="transmembrane region" description="Helical" evidence="1">
    <location>
        <begin position="211"/>
        <end position="229"/>
    </location>
</feature>
<feature type="transmembrane region" description="Helical" evidence="1">
    <location>
        <begin position="235"/>
        <end position="257"/>
    </location>
</feature>
<keyword evidence="1" id="KW-0472">Membrane</keyword>
<organism evidence="2 3">
    <name type="scientific">Spirobacillus cienkowskii</name>
    <dbReference type="NCBI Taxonomy" id="495820"/>
    <lineage>
        <taxon>Bacteria</taxon>
        <taxon>Pseudomonadati</taxon>
        <taxon>Bdellovibrionota</taxon>
        <taxon>Oligoflexia</taxon>
        <taxon>Silvanigrellales</taxon>
        <taxon>Spirobacillus</taxon>
    </lineage>
</organism>
<protein>
    <submittedName>
        <fullName evidence="2">DUF4153 domain-containing protein</fullName>
    </submittedName>
</protein>
<dbReference type="Pfam" id="PF13687">
    <property type="entry name" value="DUF4153"/>
    <property type="match status" value="1"/>
</dbReference>
<dbReference type="InterPro" id="IPR025291">
    <property type="entry name" value="DUF4153"/>
</dbReference>
<feature type="transmembrane region" description="Helical" evidence="1">
    <location>
        <begin position="77"/>
        <end position="97"/>
    </location>
</feature>
<dbReference type="AlphaFoldDB" id="A0A369KZ53"/>
<keyword evidence="3" id="KW-1185">Reference proteome</keyword>
<keyword evidence="1" id="KW-1133">Transmembrane helix</keyword>
<name>A0A369KZ53_9BACT</name>
<sequence length="490" mass="58135">MSFFWGLIFVFLLLSNLFEYLNFKNNLSYIYKKLLFLQNLLFSFLISGVIFLGIFISLGSIEHLFDFNFFNDKIARFLFSTFLYVSVLIFIVLSSFVQKYNKYLLKYLNFSVVYLISPLLLIYTTILYIYFIKIIKEWQLPDGEVAWMVTTLCVFSLLSVVYLKSIKFTDKYNYLRVYVKYFPFLLLPLLVLLFLSVFVRIEFYGITEHRYFLCLFATWFLFSFIYIGFIKDFKIKALISSLLFLFALSLISPWNAFRISKNSQQERLQNVLSKNQISIKQNKVQTAHKLSQQDLILLSSVFDYLIKNHGIETLNFIFDETALSDYMQQYKKQNFFEEHLISEAMMKTLNLRYVPQYLRNKKEANFYWNLESNFSKLNIAGSKSFAPFDFYSNSKSIKYEQLELSFDEALFQLVIKNDNTVLGQISLKELTQKASQYKSEDNKNFIPSDVMLIDFNKNKFHIKIWIQNLVSTQTGDNFKESEINGIVFFY</sequence>
<dbReference type="Proteomes" id="UP000253934">
    <property type="component" value="Unassembled WGS sequence"/>
</dbReference>
<evidence type="ECO:0000313" key="3">
    <source>
        <dbReference type="Proteomes" id="UP000253934"/>
    </source>
</evidence>
<feature type="transmembrane region" description="Helical" evidence="1">
    <location>
        <begin position="178"/>
        <end position="199"/>
    </location>
</feature>
<gene>
    <name evidence="2" type="ORF">DCC88_02210</name>
</gene>
<keyword evidence="1" id="KW-0812">Transmembrane</keyword>
<proteinExistence type="predicted"/>
<feature type="transmembrane region" description="Helical" evidence="1">
    <location>
        <begin position="112"/>
        <end position="132"/>
    </location>
</feature>
<evidence type="ECO:0000256" key="1">
    <source>
        <dbReference type="SAM" id="Phobius"/>
    </source>
</evidence>
<evidence type="ECO:0000313" key="2">
    <source>
        <dbReference type="EMBL" id="RDB37004.1"/>
    </source>
</evidence>
<comment type="caution">
    <text evidence="2">The sequence shown here is derived from an EMBL/GenBank/DDBJ whole genome shotgun (WGS) entry which is preliminary data.</text>
</comment>
<feature type="transmembrane region" description="Helical" evidence="1">
    <location>
        <begin position="144"/>
        <end position="163"/>
    </location>
</feature>
<reference evidence="2" key="1">
    <citation type="submission" date="2018-04" db="EMBL/GenBank/DDBJ databases">
        <title>Draft genome sequence of the Candidatus Spirobacillus cienkowskii, a pathogen of freshwater Daphnia species, reconstructed from hemolymph metagenomic reads.</title>
        <authorList>
            <person name="Bresciani L."/>
            <person name="Lemos L.N."/>
            <person name="Wale N."/>
            <person name="Lin J.Y."/>
            <person name="Fernandes G.R."/>
            <person name="Duffy M.A."/>
            <person name="Rodrigues J.M."/>
        </authorList>
    </citation>
    <scope>NUCLEOTIDE SEQUENCE [LARGE SCALE GENOMIC DNA]</scope>
    <source>
        <strain evidence="2">Binning01</strain>
    </source>
</reference>
<dbReference type="EMBL" id="QOVW01000013">
    <property type="protein sequence ID" value="RDB37004.1"/>
    <property type="molecule type" value="Genomic_DNA"/>
</dbReference>